<gene>
    <name evidence="1" type="ORF">FHT02_002284</name>
</gene>
<organism evidence="1 2">
    <name type="scientific">Sphingomonas xinjiangensis</name>
    <dbReference type="NCBI Taxonomy" id="643568"/>
    <lineage>
        <taxon>Bacteria</taxon>
        <taxon>Pseudomonadati</taxon>
        <taxon>Pseudomonadota</taxon>
        <taxon>Alphaproteobacteria</taxon>
        <taxon>Sphingomonadales</taxon>
        <taxon>Sphingomonadaceae</taxon>
        <taxon>Sphingomonas</taxon>
    </lineage>
</organism>
<name>A0A840YDX3_9SPHN</name>
<evidence type="ECO:0000313" key="2">
    <source>
        <dbReference type="Proteomes" id="UP000527143"/>
    </source>
</evidence>
<dbReference type="RefSeq" id="WP_184087498.1">
    <property type="nucleotide sequence ID" value="NZ_JACIJF010000005.1"/>
</dbReference>
<dbReference type="EMBL" id="JACIJF010000005">
    <property type="protein sequence ID" value="MBB5711044.1"/>
    <property type="molecule type" value="Genomic_DNA"/>
</dbReference>
<protein>
    <submittedName>
        <fullName evidence="1">Uncharacterized protein</fullName>
    </submittedName>
</protein>
<dbReference type="AlphaFoldDB" id="A0A840YDX3"/>
<comment type="caution">
    <text evidence="1">The sequence shown here is derived from an EMBL/GenBank/DDBJ whole genome shotgun (WGS) entry which is preliminary data.</text>
</comment>
<proteinExistence type="predicted"/>
<accession>A0A840YDX3</accession>
<sequence>MRDIDDLFRSERHFVAFLNVLGPFLDEPRLSAMPRDLPCAAIVRTRSCSAPPARYSDRPWTTIVPGNDCSAILPPLPSLHALVIS</sequence>
<dbReference type="Proteomes" id="UP000527143">
    <property type="component" value="Unassembled WGS sequence"/>
</dbReference>
<keyword evidence="2" id="KW-1185">Reference proteome</keyword>
<reference evidence="1 2" key="1">
    <citation type="submission" date="2020-08" db="EMBL/GenBank/DDBJ databases">
        <title>Genomic Encyclopedia of Type Strains, Phase IV (KMG-IV): sequencing the most valuable type-strain genomes for metagenomic binning, comparative biology and taxonomic classification.</title>
        <authorList>
            <person name="Goeker M."/>
        </authorList>
    </citation>
    <scope>NUCLEOTIDE SEQUENCE [LARGE SCALE GENOMIC DNA]</scope>
    <source>
        <strain evidence="1 2">DSM 26736</strain>
    </source>
</reference>
<evidence type="ECO:0000313" key="1">
    <source>
        <dbReference type="EMBL" id="MBB5711044.1"/>
    </source>
</evidence>